<evidence type="ECO:0000256" key="2">
    <source>
        <dbReference type="ARBA" id="ARBA00022723"/>
    </source>
</evidence>
<feature type="region of interest" description="Disordered" evidence="8">
    <location>
        <begin position="149"/>
        <end position="180"/>
    </location>
</feature>
<evidence type="ECO:0000256" key="1">
    <source>
        <dbReference type="ARBA" id="ARBA00004123"/>
    </source>
</evidence>
<dbReference type="GO" id="GO:0008270">
    <property type="term" value="F:zinc ion binding"/>
    <property type="evidence" value="ECO:0007669"/>
    <property type="project" value="UniProtKB-KW"/>
</dbReference>
<comment type="subcellular location">
    <subcellularLocation>
        <location evidence="1">Nucleus</location>
    </subcellularLocation>
</comment>
<evidence type="ECO:0000259" key="9">
    <source>
        <dbReference type="PROSITE" id="PS50097"/>
    </source>
</evidence>
<dbReference type="PROSITE" id="PS50157">
    <property type="entry name" value="ZINC_FINGER_C2H2_2"/>
    <property type="match status" value="8"/>
</dbReference>
<keyword evidence="4 7" id="KW-0863">Zinc-finger</keyword>
<feature type="domain" description="BTB" evidence="9">
    <location>
        <begin position="31"/>
        <end position="116"/>
    </location>
</feature>
<dbReference type="InterPro" id="IPR000210">
    <property type="entry name" value="BTB/POZ_dom"/>
</dbReference>
<evidence type="ECO:0000256" key="7">
    <source>
        <dbReference type="PROSITE-ProRule" id="PRU00042"/>
    </source>
</evidence>
<feature type="domain" description="C2H2-type" evidence="10">
    <location>
        <begin position="715"/>
        <end position="742"/>
    </location>
</feature>
<dbReference type="EMBL" id="JAXCGZ010004019">
    <property type="protein sequence ID" value="KAK7082448.1"/>
    <property type="molecule type" value="Genomic_DNA"/>
</dbReference>
<dbReference type="AlphaFoldDB" id="A0AAN9ABT9"/>
<dbReference type="Pfam" id="PF00096">
    <property type="entry name" value="zf-C2H2"/>
    <property type="match status" value="4"/>
</dbReference>
<protein>
    <submittedName>
        <fullName evidence="11">Uncharacterized protein</fullName>
    </submittedName>
</protein>
<feature type="domain" description="C2H2-type" evidence="10">
    <location>
        <begin position="687"/>
        <end position="714"/>
    </location>
</feature>
<evidence type="ECO:0000313" key="12">
    <source>
        <dbReference type="Proteomes" id="UP001381693"/>
    </source>
</evidence>
<dbReference type="Gene3D" id="3.30.710.10">
    <property type="entry name" value="Potassium Channel Kv1.1, Chain A"/>
    <property type="match status" value="1"/>
</dbReference>
<dbReference type="FunFam" id="3.30.160.60:FF:000184">
    <property type="entry name" value="Zinc finger protein 333"/>
    <property type="match status" value="1"/>
</dbReference>
<dbReference type="SUPFAM" id="SSF54695">
    <property type="entry name" value="POZ domain"/>
    <property type="match status" value="1"/>
</dbReference>
<feature type="domain" description="C2H2-type" evidence="10">
    <location>
        <begin position="658"/>
        <end position="686"/>
    </location>
</feature>
<evidence type="ECO:0000313" key="11">
    <source>
        <dbReference type="EMBL" id="KAK7082448.1"/>
    </source>
</evidence>
<feature type="domain" description="C2H2-type" evidence="10">
    <location>
        <begin position="743"/>
        <end position="770"/>
    </location>
</feature>
<keyword evidence="6" id="KW-0539">Nucleus</keyword>
<dbReference type="SMART" id="SM00355">
    <property type="entry name" value="ZnF_C2H2"/>
    <property type="match status" value="9"/>
</dbReference>
<dbReference type="GO" id="GO:0000981">
    <property type="term" value="F:DNA-binding transcription factor activity, RNA polymerase II-specific"/>
    <property type="evidence" value="ECO:0007669"/>
    <property type="project" value="TreeGrafter"/>
</dbReference>
<evidence type="ECO:0000256" key="3">
    <source>
        <dbReference type="ARBA" id="ARBA00022737"/>
    </source>
</evidence>
<evidence type="ECO:0000259" key="10">
    <source>
        <dbReference type="PROSITE" id="PS50157"/>
    </source>
</evidence>
<proteinExistence type="predicted"/>
<keyword evidence="12" id="KW-1185">Reference proteome</keyword>
<feature type="domain" description="C2H2-type" evidence="10">
    <location>
        <begin position="574"/>
        <end position="596"/>
    </location>
</feature>
<feature type="domain" description="C2H2-type" evidence="10">
    <location>
        <begin position="601"/>
        <end position="628"/>
    </location>
</feature>
<name>A0AAN9ABT9_HALRR</name>
<keyword evidence="5" id="KW-0862">Zinc</keyword>
<feature type="domain" description="C2H2-type" evidence="10">
    <location>
        <begin position="546"/>
        <end position="574"/>
    </location>
</feature>
<evidence type="ECO:0000256" key="4">
    <source>
        <dbReference type="ARBA" id="ARBA00022771"/>
    </source>
</evidence>
<dbReference type="InterPro" id="IPR013087">
    <property type="entry name" value="Znf_C2H2_type"/>
</dbReference>
<dbReference type="PROSITE" id="PS00028">
    <property type="entry name" value="ZINC_FINGER_C2H2_1"/>
    <property type="match status" value="8"/>
</dbReference>
<dbReference type="InterPro" id="IPR011333">
    <property type="entry name" value="SKP1/BTB/POZ_sf"/>
</dbReference>
<dbReference type="Gene3D" id="3.30.160.60">
    <property type="entry name" value="Classic Zinc Finger"/>
    <property type="match status" value="6"/>
</dbReference>
<organism evidence="11 12">
    <name type="scientific">Halocaridina rubra</name>
    <name type="common">Hawaiian red shrimp</name>
    <dbReference type="NCBI Taxonomy" id="373956"/>
    <lineage>
        <taxon>Eukaryota</taxon>
        <taxon>Metazoa</taxon>
        <taxon>Ecdysozoa</taxon>
        <taxon>Arthropoda</taxon>
        <taxon>Crustacea</taxon>
        <taxon>Multicrustacea</taxon>
        <taxon>Malacostraca</taxon>
        <taxon>Eumalacostraca</taxon>
        <taxon>Eucarida</taxon>
        <taxon>Decapoda</taxon>
        <taxon>Pleocyemata</taxon>
        <taxon>Caridea</taxon>
        <taxon>Atyoidea</taxon>
        <taxon>Atyidae</taxon>
        <taxon>Halocaridina</taxon>
    </lineage>
</organism>
<dbReference type="PANTHER" id="PTHR24381">
    <property type="entry name" value="ZINC FINGER PROTEIN"/>
    <property type="match status" value="1"/>
</dbReference>
<reference evidence="11 12" key="1">
    <citation type="submission" date="2023-11" db="EMBL/GenBank/DDBJ databases">
        <title>Halocaridina rubra genome assembly.</title>
        <authorList>
            <person name="Smith C."/>
        </authorList>
    </citation>
    <scope>NUCLEOTIDE SEQUENCE [LARGE SCALE GENOMIC DNA]</scope>
    <source>
        <strain evidence="11">EP-1</strain>
        <tissue evidence="11">Whole</tissue>
    </source>
</reference>
<comment type="caution">
    <text evidence="11">The sequence shown here is derived from an EMBL/GenBank/DDBJ whole genome shotgun (WGS) entry which is preliminary data.</text>
</comment>
<dbReference type="GO" id="GO:0005634">
    <property type="term" value="C:nucleus"/>
    <property type="evidence" value="ECO:0007669"/>
    <property type="project" value="UniProtKB-SubCell"/>
</dbReference>
<sequence length="975" mass="111339">MDVSKCHYMWRSQHEDIWRVARELQQYSTEVDVTLKGKSNTKESSKLDFREANNRDSLRAHRLILAAASPFLSKVLKDHCSCHHCEHVDIILPDIAHDTLRYILEFLYCGRISSPPWVKEKVKAAAEFLQIENLVKYLRSDNVLSGSRSTTRKAKIKEGEACSDSPKKVPPKKRGRKSYEHDYQAKCNNSSPVILCKKIKIETNEHKIENTTAVNCFSHSRRKIKCKYDPDLYRINLPEISDLKVRRCNILKRKDENRLSLENNVVQQLKNENLHTYALRSPDNGIEIDNENQAEKIVDFPDSSINILNLNSRKDHLKLETNAPILSPSIPTSSSISTAVIPILFTTNASDINECEDIPCSAFTGPSTSKTAVTEDPSQATPLPSSLISEIEDLPVVSSPTLNNCDMQSTLKFIPDLCKPHSINSLPDDEDEEEEPEEDDGLFKLQVLLKDCEDFHESLNCHSSNPIKSQCEGGLEPKFEEPSDGLDIRQWISEEFENTGIRKMDKQIQSELDNENENQKVKLCDVNADERTCLPVEYTKSEEVTYKCQNCGRVYPDFQSRKIHIQNFHKEAKQMCKHCGKMFKRRCDLYVHERRHNVANLPCRICGKVFKLPKDLKAHTRTHIGGKRYKCVKCNRELTSFRNLKNHIASVHHKEKPHACHMCDKTYTKVAALEVHIRSAHTGERPYVCKICSKAFCNPNLLRIHEVSHTGEQKYSCKICCRKFSQYCNMVTHLRVHSSERPYECVICKERYKTKESLLKHKWTHTGLKPLRCRHCLKEYRIKESYERHMLKCHDEVVHLPQIYFEMSQRVVLENMQNIVLNTSGETVNNSASDETFSNIPNVTGKGSSIINLRENFSHKLEASGELNSTLTQNIAPSVQFVNDLAQEETTSIALTTTETGQLHLNSDAIQISYPILPSPSKDEGMAETLSIVDHIPSETDISNPIESLLEVAIPVPHTSVMMSEDCKVNILLDC</sequence>
<gene>
    <name evidence="11" type="ORF">SK128_027337</name>
</gene>
<dbReference type="GO" id="GO:0000977">
    <property type="term" value="F:RNA polymerase II transcription regulatory region sequence-specific DNA binding"/>
    <property type="evidence" value="ECO:0007669"/>
    <property type="project" value="TreeGrafter"/>
</dbReference>
<evidence type="ECO:0000256" key="8">
    <source>
        <dbReference type="SAM" id="MobiDB-lite"/>
    </source>
</evidence>
<evidence type="ECO:0000256" key="6">
    <source>
        <dbReference type="ARBA" id="ARBA00023242"/>
    </source>
</evidence>
<accession>A0AAN9ABT9</accession>
<dbReference type="PROSITE" id="PS50097">
    <property type="entry name" value="BTB"/>
    <property type="match status" value="1"/>
</dbReference>
<keyword evidence="2" id="KW-0479">Metal-binding</keyword>
<dbReference type="PANTHER" id="PTHR24381:SF393">
    <property type="entry name" value="CHROMATIN-LINKED ADAPTOR FOR MSL PROTEINS, ISOFORM B"/>
    <property type="match status" value="1"/>
</dbReference>
<dbReference type="InterPro" id="IPR036236">
    <property type="entry name" value="Znf_C2H2_sf"/>
</dbReference>
<dbReference type="SUPFAM" id="SSF57667">
    <property type="entry name" value="beta-beta-alpha zinc fingers"/>
    <property type="match status" value="5"/>
</dbReference>
<dbReference type="SMART" id="SM00225">
    <property type="entry name" value="BTB"/>
    <property type="match status" value="1"/>
</dbReference>
<dbReference type="Pfam" id="PF00651">
    <property type="entry name" value="BTB"/>
    <property type="match status" value="1"/>
</dbReference>
<evidence type="ECO:0000256" key="5">
    <source>
        <dbReference type="ARBA" id="ARBA00022833"/>
    </source>
</evidence>
<dbReference type="Proteomes" id="UP001381693">
    <property type="component" value="Unassembled WGS sequence"/>
</dbReference>
<keyword evidence="3" id="KW-0677">Repeat</keyword>
<feature type="domain" description="C2H2-type" evidence="10">
    <location>
        <begin position="629"/>
        <end position="657"/>
    </location>
</feature>